<gene>
    <name evidence="2" type="ORF">CUS89_11950</name>
</gene>
<evidence type="ECO:0000313" key="3">
    <source>
        <dbReference type="Proteomes" id="UP000237934"/>
    </source>
</evidence>
<evidence type="ECO:0000313" key="2">
    <source>
        <dbReference type="EMBL" id="PQF22076.1"/>
    </source>
</evidence>
<comment type="caution">
    <text evidence="2">The sequence shown here is derived from an EMBL/GenBank/DDBJ whole genome shotgun (WGS) entry which is preliminary data.</text>
</comment>
<reference evidence="2 3" key="1">
    <citation type="journal article" date="2018" name="Pathog. Dis.">
        <title>Whole-genome sequencing based characterization of antimicrobial resistance in Enterococcus.</title>
        <authorList>
            <person name="Tyson G."/>
        </authorList>
    </citation>
    <scope>NUCLEOTIDE SEQUENCE [LARGE SCALE GENOMIC DNA]</scope>
    <source>
        <strain evidence="2 3">CVM N55263</strain>
    </source>
</reference>
<dbReference type="InterPro" id="IPR015032">
    <property type="entry name" value="ThsB__TIR-like_domain"/>
</dbReference>
<dbReference type="EMBL" id="PUAP01000035">
    <property type="protein sequence ID" value="PQF22076.1"/>
    <property type="molecule type" value="Genomic_DNA"/>
</dbReference>
<dbReference type="Pfam" id="PF08937">
    <property type="entry name" value="ThsB_TIR"/>
    <property type="match status" value="1"/>
</dbReference>
<name>A0A2S7RR23_ENTMU</name>
<protein>
    <recommendedName>
        <fullName evidence="1">Thoeris protein ThsB TIR-like domain-containing protein</fullName>
    </recommendedName>
</protein>
<dbReference type="Proteomes" id="UP000237934">
    <property type="component" value="Unassembled WGS sequence"/>
</dbReference>
<sequence>MLNKRIFTSFAMEDRNLRDLLIGQRNNSGSKIEFTDMSVKKPWDTMWKTNCRTRVKGCDGMIVIITKNSKNADGQLWEVKCAIEEGIPVLGIWGYKDDKSMVLPLELRNIVIKDWTWSNISTWIGRV</sequence>
<proteinExistence type="predicted"/>
<evidence type="ECO:0000259" key="1">
    <source>
        <dbReference type="Pfam" id="PF08937"/>
    </source>
</evidence>
<dbReference type="AlphaFoldDB" id="A0A2S7RR23"/>
<feature type="domain" description="Thoeris protein ThsB TIR-like" evidence="1">
    <location>
        <begin position="7"/>
        <end position="93"/>
    </location>
</feature>
<accession>A0A2S7RR23</accession>
<organism evidence="2 3">
    <name type="scientific">Enterococcus mundtii</name>
    <dbReference type="NCBI Taxonomy" id="53346"/>
    <lineage>
        <taxon>Bacteria</taxon>
        <taxon>Bacillati</taxon>
        <taxon>Bacillota</taxon>
        <taxon>Bacilli</taxon>
        <taxon>Lactobacillales</taxon>
        <taxon>Enterococcaceae</taxon>
        <taxon>Enterococcus</taxon>
    </lineage>
</organism>
<dbReference type="Gene3D" id="3.40.50.11200">
    <property type="match status" value="1"/>
</dbReference>
<dbReference type="RefSeq" id="WP_104872294.1">
    <property type="nucleotide sequence ID" value="NZ_PUAP01000035.1"/>
</dbReference>